<sequence length="232" mass="24673">MAVFSLPADETPEIHEGQPRSKIQRMKKEIDWLGAGIAMASISMLSYVLAFQDIQHLGALDTSLRFLPTVVCGILTNIITGLLVRKTAALYLVAVSTTFSALACILMAIVHPDWSFWACAFPAVFFSPMSSDVLYTISNLIITSSFPASKQSLAGGVFNTVSQIGNSVGLTLGAVIAASISASKTSYGIDVDTRELDGYRATFFMCFAAMASVVVIGAWGLRGAGKVGTKKE</sequence>
<comment type="subcellular location">
    <subcellularLocation>
        <location evidence="1">Membrane</location>
        <topology evidence="1">Multi-pass membrane protein</topology>
    </subcellularLocation>
</comment>
<reference evidence="7" key="1">
    <citation type="submission" date="2021-02" db="EMBL/GenBank/DDBJ databases">
        <title>Genome sequence Cadophora malorum strain M34.</title>
        <authorList>
            <person name="Stefanovic E."/>
            <person name="Vu D."/>
            <person name="Scully C."/>
            <person name="Dijksterhuis J."/>
            <person name="Roader J."/>
            <person name="Houbraken J."/>
        </authorList>
    </citation>
    <scope>NUCLEOTIDE SEQUENCE</scope>
    <source>
        <strain evidence="7">M34</strain>
    </source>
</reference>
<dbReference type="InterPro" id="IPR036259">
    <property type="entry name" value="MFS_trans_sf"/>
</dbReference>
<evidence type="ECO:0000256" key="2">
    <source>
        <dbReference type="ARBA" id="ARBA00022692"/>
    </source>
</evidence>
<dbReference type="SUPFAM" id="SSF103473">
    <property type="entry name" value="MFS general substrate transporter"/>
    <property type="match status" value="1"/>
</dbReference>
<dbReference type="Gene3D" id="1.20.1250.20">
    <property type="entry name" value="MFS general substrate transporter like domains"/>
    <property type="match status" value="1"/>
</dbReference>
<name>A0A8H7T718_9HELO</name>
<evidence type="ECO:0000313" key="7">
    <source>
        <dbReference type="EMBL" id="KAG4413451.1"/>
    </source>
</evidence>
<proteinExistence type="predicted"/>
<keyword evidence="2 6" id="KW-0812">Transmembrane</keyword>
<feature type="transmembrane region" description="Helical" evidence="6">
    <location>
        <begin position="115"/>
        <end position="135"/>
    </location>
</feature>
<evidence type="ECO:0000256" key="4">
    <source>
        <dbReference type="ARBA" id="ARBA00023136"/>
    </source>
</evidence>
<dbReference type="PANTHER" id="PTHR42718">
    <property type="entry name" value="MAJOR FACILITATOR SUPERFAMILY MULTIDRUG TRANSPORTER MFSC"/>
    <property type="match status" value="1"/>
</dbReference>
<evidence type="ECO:0000313" key="8">
    <source>
        <dbReference type="Proteomes" id="UP000664132"/>
    </source>
</evidence>
<feature type="transmembrane region" description="Helical" evidence="6">
    <location>
        <begin position="30"/>
        <end position="51"/>
    </location>
</feature>
<feature type="transmembrane region" description="Helical" evidence="6">
    <location>
        <begin position="90"/>
        <end position="109"/>
    </location>
</feature>
<dbReference type="PANTHER" id="PTHR42718:SF27">
    <property type="entry name" value="TRANSPORTER, PUTATIVE-RELATED"/>
    <property type="match status" value="1"/>
</dbReference>
<dbReference type="EMBL" id="JAFJYH010000314">
    <property type="protein sequence ID" value="KAG4413451.1"/>
    <property type="molecule type" value="Genomic_DNA"/>
</dbReference>
<keyword evidence="4 6" id="KW-0472">Membrane</keyword>
<evidence type="ECO:0000256" key="6">
    <source>
        <dbReference type="SAM" id="Phobius"/>
    </source>
</evidence>
<keyword evidence="8" id="KW-1185">Reference proteome</keyword>
<organism evidence="7 8">
    <name type="scientific">Cadophora malorum</name>
    <dbReference type="NCBI Taxonomy" id="108018"/>
    <lineage>
        <taxon>Eukaryota</taxon>
        <taxon>Fungi</taxon>
        <taxon>Dikarya</taxon>
        <taxon>Ascomycota</taxon>
        <taxon>Pezizomycotina</taxon>
        <taxon>Leotiomycetes</taxon>
        <taxon>Helotiales</taxon>
        <taxon>Ploettnerulaceae</taxon>
        <taxon>Cadophora</taxon>
    </lineage>
</organism>
<accession>A0A8H7T718</accession>
<feature type="transmembrane region" description="Helical" evidence="6">
    <location>
        <begin position="156"/>
        <end position="181"/>
    </location>
</feature>
<evidence type="ECO:0000256" key="5">
    <source>
        <dbReference type="SAM" id="MobiDB-lite"/>
    </source>
</evidence>
<protein>
    <submittedName>
        <fullName evidence="7">Uncharacterized protein</fullName>
    </submittedName>
</protein>
<feature type="transmembrane region" description="Helical" evidence="6">
    <location>
        <begin position="63"/>
        <end position="83"/>
    </location>
</feature>
<dbReference type="GO" id="GO:0022857">
    <property type="term" value="F:transmembrane transporter activity"/>
    <property type="evidence" value="ECO:0007669"/>
    <property type="project" value="InterPro"/>
</dbReference>
<dbReference type="InterPro" id="IPR011701">
    <property type="entry name" value="MFS"/>
</dbReference>
<dbReference type="Pfam" id="PF07690">
    <property type="entry name" value="MFS_1"/>
    <property type="match status" value="1"/>
</dbReference>
<dbReference type="GO" id="GO:0016020">
    <property type="term" value="C:membrane"/>
    <property type="evidence" value="ECO:0007669"/>
    <property type="project" value="UniProtKB-SubCell"/>
</dbReference>
<dbReference type="AlphaFoldDB" id="A0A8H7T718"/>
<gene>
    <name evidence="7" type="ORF">IFR04_013428</name>
</gene>
<evidence type="ECO:0000256" key="3">
    <source>
        <dbReference type="ARBA" id="ARBA00022989"/>
    </source>
</evidence>
<dbReference type="OrthoDB" id="2130629at2759"/>
<evidence type="ECO:0000256" key="1">
    <source>
        <dbReference type="ARBA" id="ARBA00004141"/>
    </source>
</evidence>
<dbReference type="Proteomes" id="UP000664132">
    <property type="component" value="Unassembled WGS sequence"/>
</dbReference>
<feature type="region of interest" description="Disordered" evidence="5">
    <location>
        <begin position="1"/>
        <end position="20"/>
    </location>
</feature>
<keyword evidence="3 6" id="KW-1133">Transmembrane helix</keyword>
<comment type="caution">
    <text evidence="7">The sequence shown here is derived from an EMBL/GenBank/DDBJ whole genome shotgun (WGS) entry which is preliminary data.</text>
</comment>
<feature type="transmembrane region" description="Helical" evidence="6">
    <location>
        <begin position="201"/>
        <end position="221"/>
    </location>
</feature>